<dbReference type="GO" id="GO:0006508">
    <property type="term" value="P:proteolysis"/>
    <property type="evidence" value="ECO:0007669"/>
    <property type="project" value="UniProtKB-KW"/>
</dbReference>
<dbReference type="OrthoDB" id="2251794at2759"/>
<evidence type="ECO:0000256" key="3">
    <source>
        <dbReference type="ARBA" id="ARBA00022801"/>
    </source>
</evidence>
<gene>
    <name evidence="6" type="ORF">DFQ27_004890</name>
</gene>
<dbReference type="GO" id="GO:0008234">
    <property type="term" value="F:cysteine-type peptidase activity"/>
    <property type="evidence" value="ECO:0007669"/>
    <property type="project" value="UniProtKB-KW"/>
</dbReference>
<dbReference type="Pfam" id="PF00877">
    <property type="entry name" value="NLPC_P60"/>
    <property type="match status" value="1"/>
</dbReference>
<dbReference type="Gene3D" id="3.90.1720.10">
    <property type="entry name" value="endopeptidase domain like (from Nostoc punctiforme)"/>
    <property type="match status" value="1"/>
</dbReference>
<evidence type="ECO:0000313" key="7">
    <source>
        <dbReference type="Proteomes" id="UP000807716"/>
    </source>
</evidence>
<evidence type="ECO:0000256" key="2">
    <source>
        <dbReference type="ARBA" id="ARBA00022670"/>
    </source>
</evidence>
<keyword evidence="4" id="KW-0788">Thiol protease</keyword>
<evidence type="ECO:0000259" key="5">
    <source>
        <dbReference type="Pfam" id="PF00877"/>
    </source>
</evidence>
<comment type="caution">
    <text evidence="6">The sequence shown here is derived from an EMBL/GenBank/DDBJ whole genome shotgun (WGS) entry which is preliminary data.</text>
</comment>
<name>A0A9P6Q319_9FUNG</name>
<accession>A0A9P6Q319</accession>
<keyword evidence="2" id="KW-0645">Protease</keyword>
<keyword evidence="7" id="KW-1185">Reference proteome</keyword>
<dbReference type="AlphaFoldDB" id="A0A9P6Q319"/>
<dbReference type="SUPFAM" id="SSF54001">
    <property type="entry name" value="Cysteine proteinases"/>
    <property type="match status" value="1"/>
</dbReference>
<reference evidence="6" key="1">
    <citation type="journal article" date="2020" name="Fungal Divers.">
        <title>Resolving the Mortierellaceae phylogeny through synthesis of multi-gene phylogenetics and phylogenomics.</title>
        <authorList>
            <person name="Vandepol N."/>
            <person name="Liber J."/>
            <person name="Desiro A."/>
            <person name="Na H."/>
            <person name="Kennedy M."/>
            <person name="Barry K."/>
            <person name="Grigoriev I.V."/>
            <person name="Miller A.N."/>
            <person name="O'Donnell K."/>
            <person name="Stajich J.E."/>
            <person name="Bonito G."/>
        </authorList>
    </citation>
    <scope>NUCLEOTIDE SEQUENCE</scope>
    <source>
        <strain evidence="6">BC1065</strain>
    </source>
</reference>
<dbReference type="InterPro" id="IPR038765">
    <property type="entry name" value="Papain-like_cys_pep_sf"/>
</dbReference>
<keyword evidence="3" id="KW-0378">Hydrolase</keyword>
<feature type="domain" description="NlpC/P60" evidence="5">
    <location>
        <begin position="11"/>
        <end position="68"/>
    </location>
</feature>
<feature type="non-terminal residue" evidence="6">
    <location>
        <position position="1"/>
    </location>
</feature>
<organism evidence="6 7">
    <name type="scientific">Actinomortierella ambigua</name>
    <dbReference type="NCBI Taxonomy" id="1343610"/>
    <lineage>
        <taxon>Eukaryota</taxon>
        <taxon>Fungi</taxon>
        <taxon>Fungi incertae sedis</taxon>
        <taxon>Mucoromycota</taxon>
        <taxon>Mortierellomycotina</taxon>
        <taxon>Mortierellomycetes</taxon>
        <taxon>Mortierellales</taxon>
        <taxon>Mortierellaceae</taxon>
        <taxon>Actinomortierella</taxon>
    </lineage>
</organism>
<sequence length="79" mass="8583">GAGFDLGSGNTDSQLNHKRTTIIDCKNLQTGDLLFWGKRTDVYHVALASGNGKLIEASQQGVPVREVKLRTADICARVR</sequence>
<protein>
    <recommendedName>
        <fullName evidence="5">NlpC/P60 domain-containing protein</fullName>
    </recommendedName>
</protein>
<dbReference type="InterPro" id="IPR000064">
    <property type="entry name" value="NLP_P60_dom"/>
</dbReference>
<dbReference type="Proteomes" id="UP000807716">
    <property type="component" value="Unassembled WGS sequence"/>
</dbReference>
<proteinExistence type="inferred from homology"/>
<comment type="similarity">
    <text evidence="1">Belongs to the peptidase C40 family.</text>
</comment>
<dbReference type="EMBL" id="JAAAJB010000343">
    <property type="protein sequence ID" value="KAG0257892.1"/>
    <property type="molecule type" value="Genomic_DNA"/>
</dbReference>
<evidence type="ECO:0000313" key="6">
    <source>
        <dbReference type="EMBL" id="KAG0257892.1"/>
    </source>
</evidence>
<evidence type="ECO:0000256" key="4">
    <source>
        <dbReference type="ARBA" id="ARBA00022807"/>
    </source>
</evidence>
<evidence type="ECO:0000256" key="1">
    <source>
        <dbReference type="ARBA" id="ARBA00007074"/>
    </source>
</evidence>